<proteinExistence type="predicted"/>
<keyword evidence="2" id="KW-1185">Reference proteome</keyword>
<accession>A0ABR2GBM5</accession>
<gene>
    <name evidence="1" type="ORF">V6N12_050150</name>
</gene>
<dbReference type="SUPFAM" id="SSF56219">
    <property type="entry name" value="DNase I-like"/>
    <property type="match status" value="1"/>
</dbReference>
<evidence type="ECO:0000313" key="1">
    <source>
        <dbReference type="EMBL" id="KAK8600294.1"/>
    </source>
</evidence>
<evidence type="ECO:0000313" key="2">
    <source>
        <dbReference type="Proteomes" id="UP001472677"/>
    </source>
</evidence>
<name>A0ABR2GBM5_9ROSI</name>
<dbReference type="Proteomes" id="UP001472677">
    <property type="component" value="Unassembled WGS sequence"/>
</dbReference>
<comment type="caution">
    <text evidence="1">The sequence shown here is derived from an EMBL/GenBank/DDBJ whole genome shotgun (WGS) entry which is preliminary data.</text>
</comment>
<reference evidence="1 2" key="1">
    <citation type="journal article" date="2024" name="G3 (Bethesda)">
        <title>Genome assembly of Hibiscus sabdariffa L. provides insights into metabolisms of medicinal natural products.</title>
        <authorList>
            <person name="Kim T."/>
        </authorList>
    </citation>
    <scope>NUCLEOTIDE SEQUENCE [LARGE SCALE GENOMIC DNA]</scope>
    <source>
        <strain evidence="1">TK-2024</strain>
        <tissue evidence="1">Old leaves</tissue>
    </source>
</reference>
<sequence length="100" mass="11584">MKMKLTHSFYVEPCGLVGGLSLWWSQDTQITILRSGKHFIDTKISVNGEAECFGSFIYGPPYREEKQEFWEMMTNLRNDSDECWLVIGDTNIVVSQEEKL</sequence>
<organism evidence="1 2">
    <name type="scientific">Hibiscus sabdariffa</name>
    <name type="common">roselle</name>
    <dbReference type="NCBI Taxonomy" id="183260"/>
    <lineage>
        <taxon>Eukaryota</taxon>
        <taxon>Viridiplantae</taxon>
        <taxon>Streptophyta</taxon>
        <taxon>Embryophyta</taxon>
        <taxon>Tracheophyta</taxon>
        <taxon>Spermatophyta</taxon>
        <taxon>Magnoliopsida</taxon>
        <taxon>eudicotyledons</taxon>
        <taxon>Gunneridae</taxon>
        <taxon>Pentapetalae</taxon>
        <taxon>rosids</taxon>
        <taxon>malvids</taxon>
        <taxon>Malvales</taxon>
        <taxon>Malvaceae</taxon>
        <taxon>Malvoideae</taxon>
        <taxon>Hibiscus</taxon>
    </lineage>
</organism>
<dbReference type="EMBL" id="JBBPBM010000001">
    <property type="protein sequence ID" value="KAK8600294.1"/>
    <property type="molecule type" value="Genomic_DNA"/>
</dbReference>
<dbReference type="Gene3D" id="3.60.10.10">
    <property type="entry name" value="Endonuclease/exonuclease/phosphatase"/>
    <property type="match status" value="1"/>
</dbReference>
<dbReference type="InterPro" id="IPR036691">
    <property type="entry name" value="Endo/exonu/phosph_ase_sf"/>
</dbReference>
<protein>
    <submittedName>
        <fullName evidence="1">Uncharacterized protein</fullName>
    </submittedName>
</protein>